<evidence type="ECO:0000313" key="5">
    <source>
        <dbReference type="Proteomes" id="UP001519924"/>
    </source>
</evidence>
<keyword evidence="5" id="KW-1185">Reference proteome</keyword>
<name>A0ABS7F0P7_9PROT</name>
<dbReference type="RefSeq" id="WP_220116777.1">
    <property type="nucleotide sequence ID" value="NZ_JAHZUY010000010.1"/>
</dbReference>
<feature type="domain" description="DUF2134" evidence="3">
    <location>
        <begin position="102"/>
        <end position="199"/>
    </location>
</feature>
<evidence type="ECO:0000256" key="2">
    <source>
        <dbReference type="SAM" id="Phobius"/>
    </source>
</evidence>
<dbReference type="Pfam" id="PF09977">
    <property type="entry name" value="Tad_C"/>
    <property type="match status" value="1"/>
</dbReference>
<keyword evidence="2" id="KW-1133">Transmembrane helix</keyword>
<sequence>MTAARVPSEQLPAGPVDGAALAAPRPVSGRTGAAPARPGGAAAARRRPLRAVLRDRRGATALVFAASAVALFGFAALATEGGNWYFNHRNARSAADMAALAGASAYARASTDNKSAAEAVAKLTAQNNGFVSGTDSGTNATTKVTVDVGVWTPPSPPYPAGSSAVPGSVRVTIERQVPTFLAGLFLGSDAVTIRVRATAAVLDNGGEACILATAVSGIGLDMIGTADVKASNCVLHSNSRGSSSVRIQSGFASALEALGVSAVGGCFGNSCNSLPNVPGHQVQTNAWPVENPYDALQDVVESYTNGKPTNGPAGCYQVPNQALRQTEATALAGSIVAKGGVLCAANNNRNLSLRNNVTLTLPPNRTYVFWNAGLDLANGTLNCSGCTFIFTGANGQGGAVRINGGATIRMDTYTSGTPNPPLPIAISPEPIVGVSMFRDERSSNNLPGGGAPVQINGSSQSYINGALVFANSEIRYNGNYTGAGSTGPACVVVIGKTIEFSGTARLNTSGCKAAGVRTPLIRVVRLVE</sequence>
<dbReference type="InterPro" id="IPR018705">
    <property type="entry name" value="DUF2134_membrane"/>
</dbReference>
<keyword evidence="2" id="KW-0472">Membrane</keyword>
<evidence type="ECO:0000259" key="3">
    <source>
        <dbReference type="Pfam" id="PF09977"/>
    </source>
</evidence>
<feature type="transmembrane region" description="Helical" evidence="2">
    <location>
        <begin position="59"/>
        <end position="78"/>
    </location>
</feature>
<evidence type="ECO:0000313" key="4">
    <source>
        <dbReference type="EMBL" id="MBW8269078.1"/>
    </source>
</evidence>
<proteinExistence type="predicted"/>
<protein>
    <recommendedName>
        <fullName evidence="3">DUF2134 domain-containing protein</fullName>
    </recommendedName>
</protein>
<evidence type="ECO:0000256" key="1">
    <source>
        <dbReference type="SAM" id="MobiDB-lite"/>
    </source>
</evidence>
<feature type="compositionally biased region" description="Low complexity" evidence="1">
    <location>
        <begin position="29"/>
        <end position="43"/>
    </location>
</feature>
<keyword evidence="2" id="KW-0812">Transmembrane</keyword>
<dbReference type="Proteomes" id="UP001519924">
    <property type="component" value="Unassembled WGS sequence"/>
</dbReference>
<dbReference type="EMBL" id="JAHZUY010000010">
    <property type="protein sequence ID" value="MBW8269078.1"/>
    <property type="molecule type" value="Genomic_DNA"/>
</dbReference>
<gene>
    <name evidence="4" type="ORF">K1J50_06210</name>
</gene>
<reference evidence="4 5" key="1">
    <citation type="submission" date="2021-08" db="EMBL/GenBank/DDBJ databases">
        <title>Caldovatus sediminis gen. nov., sp. nov., a moderately thermophilic bacterium isolated from a hot spring.</title>
        <authorList>
            <person name="Hu C.-J."/>
            <person name="Li W.-J."/>
            <person name="Xian W.-D."/>
        </authorList>
    </citation>
    <scope>NUCLEOTIDE SEQUENCE [LARGE SCALE GENOMIC DNA]</scope>
    <source>
        <strain evidence="4 5">SYSU G05006</strain>
    </source>
</reference>
<feature type="region of interest" description="Disordered" evidence="1">
    <location>
        <begin position="1"/>
        <end position="46"/>
    </location>
</feature>
<organism evidence="4 5">
    <name type="scientific">Caldovatus aquaticus</name>
    <dbReference type="NCBI Taxonomy" id="2865671"/>
    <lineage>
        <taxon>Bacteria</taxon>
        <taxon>Pseudomonadati</taxon>
        <taxon>Pseudomonadota</taxon>
        <taxon>Alphaproteobacteria</taxon>
        <taxon>Acetobacterales</taxon>
        <taxon>Roseomonadaceae</taxon>
        <taxon>Caldovatus</taxon>
    </lineage>
</organism>
<comment type="caution">
    <text evidence="4">The sequence shown here is derived from an EMBL/GenBank/DDBJ whole genome shotgun (WGS) entry which is preliminary data.</text>
</comment>
<accession>A0ABS7F0P7</accession>